<dbReference type="PANTHER" id="PTHR14209:SF19">
    <property type="entry name" value="ISOAMYL ACETATE-HYDROLYZING ESTERASE 1 HOMOLOG"/>
    <property type="match status" value="1"/>
</dbReference>
<dbReference type="Gene3D" id="3.40.50.1110">
    <property type="entry name" value="SGNH hydrolase"/>
    <property type="match status" value="1"/>
</dbReference>
<reference evidence="2" key="1">
    <citation type="submission" date="2023-03" db="EMBL/GenBank/DDBJ databases">
        <title>Massive genome expansion in bonnet fungi (Mycena s.s.) driven by repeated elements and novel gene families across ecological guilds.</title>
        <authorList>
            <consortium name="Lawrence Berkeley National Laboratory"/>
            <person name="Harder C.B."/>
            <person name="Miyauchi S."/>
            <person name="Viragh M."/>
            <person name="Kuo A."/>
            <person name="Thoen E."/>
            <person name="Andreopoulos B."/>
            <person name="Lu D."/>
            <person name="Skrede I."/>
            <person name="Drula E."/>
            <person name="Henrissat B."/>
            <person name="Morin E."/>
            <person name="Kohler A."/>
            <person name="Barry K."/>
            <person name="LaButti K."/>
            <person name="Morin E."/>
            <person name="Salamov A."/>
            <person name="Lipzen A."/>
            <person name="Mereny Z."/>
            <person name="Hegedus B."/>
            <person name="Baldrian P."/>
            <person name="Stursova M."/>
            <person name="Weitz H."/>
            <person name="Taylor A."/>
            <person name="Grigoriev I.V."/>
            <person name="Nagy L.G."/>
            <person name="Martin F."/>
            <person name="Kauserud H."/>
        </authorList>
    </citation>
    <scope>NUCLEOTIDE SEQUENCE</scope>
    <source>
        <strain evidence="2">9144</strain>
    </source>
</reference>
<organism evidence="2 3">
    <name type="scientific">Mycena pura</name>
    <dbReference type="NCBI Taxonomy" id="153505"/>
    <lineage>
        <taxon>Eukaryota</taxon>
        <taxon>Fungi</taxon>
        <taxon>Dikarya</taxon>
        <taxon>Basidiomycota</taxon>
        <taxon>Agaricomycotina</taxon>
        <taxon>Agaricomycetes</taxon>
        <taxon>Agaricomycetidae</taxon>
        <taxon>Agaricales</taxon>
        <taxon>Marasmiineae</taxon>
        <taxon>Mycenaceae</taxon>
        <taxon>Mycena</taxon>
    </lineage>
</organism>
<evidence type="ECO:0000313" key="3">
    <source>
        <dbReference type="Proteomes" id="UP001219525"/>
    </source>
</evidence>
<dbReference type="InterPro" id="IPR013830">
    <property type="entry name" value="SGNH_hydro"/>
</dbReference>
<dbReference type="InterPro" id="IPR045136">
    <property type="entry name" value="Iah1-like"/>
</dbReference>
<protein>
    <submittedName>
        <fullName evidence="2">SGNH hydrolase-type esterase domain-containing protein</fullName>
    </submittedName>
</protein>
<accession>A0AAD6VQP0</accession>
<dbReference type="PANTHER" id="PTHR14209">
    <property type="entry name" value="ISOAMYL ACETATE-HYDROLYZING ESTERASE 1"/>
    <property type="match status" value="1"/>
</dbReference>
<feature type="domain" description="SGNH hydrolase-type esterase" evidence="1">
    <location>
        <begin position="11"/>
        <end position="209"/>
    </location>
</feature>
<proteinExistence type="predicted"/>
<comment type="caution">
    <text evidence="2">The sequence shown here is derived from an EMBL/GenBank/DDBJ whole genome shotgun (WGS) entry which is preliminary data.</text>
</comment>
<evidence type="ECO:0000259" key="1">
    <source>
        <dbReference type="Pfam" id="PF13472"/>
    </source>
</evidence>
<dbReference type="Proteomes" id="UP001219525">
    <property type="component" value="Unassembled WGS sequence"/>
</dbReference>
<keyword evidence="2" id="KW-0378">Hydrolase</keyword>
<dbReference type="Pfam" id="PF13472">
    <property type="entry name" value="Lipase_GDSL_2"/>
    <property type="match status" value="1"/>
</dbReference>
<gene>
    <name evidence="2" type="ORF">GGX14DRAFT_434705</name>
</gene>
<name>A0AAD6VQP0_9AGAR</name>
<dbReference type="EMBL" id="JARJCW010000011">
    <property type="protein sequence ID" value="KAJ7219125.1"/>
    <property type="molecule type" value="Genomic_DNA"/>
</dbReference>
<dbReference type="AlphaFoldDB" id="A0AAD6VQP0"/>
<evidence type="ECO:0000313" key="2">
    <source>
        <dbReference type="EMBL" id="KAJ7219125.1"/>
    </source>
</evidence>
<dbReference type="InterPro" id="IPR036514">
    <property type="entry name" value="SGNH_hydro_sf"/>
</dbReference>
<dbReference type="SUPFAM" id="SSF52266">
    <property type="entry name" value="SGNH hydrolase"/>
    <property type="match status" value="1"/>
</dbReference>
<dbReference type="CDD" id="cd01838">
    <property type="entry name" value="Isoamyl_acetate_hydrolase_like"/>
    <property type="match status" value="1"/>
</dbReference>
<dbReference type="GO" id="GO:0016787">
    <property type="term" value="F:hydrolase activity"/>
    <property type="evidence" value="ECO:0007669"/>
    <property type="project" value="UniProtKB-KW"/>
</dbReference>
<sequence>MAANIYDVIMLFGDSITQAAWTTGGFGAVLTNMYSRKLDVLNRGLAGYNTCWAIPVLEQCLATLQGQQHVPKIRMLVVWFGANDACIKPSPQHVPLPNFIENLKHMVWLVHSPESPYYSPSTKIILVTPPPVNTHQWGGNLASRDPPLALDREFETTRAYAKGVIEAAVVSKVSVVDVWTAIWKAAGEEEVALSKYLSDGLHLTPDGYTVMYEALMQTIQMEHPELHYDNLLYAFPRWDEIDWANPRPSVQKGA</sequence>
<keyword evidence="3" id="KW-1185">Reference proteome</keyword>